<organism evidence="4 5">
    <name type="scientific">Durusdinium trenchii</name>
    <dbReference type="NCBI Taxonomy" id="1381693"/>
    <lineage>
        <taxon>Eukaryota</taxon>
        <taxon>Sar</taxon>
        <taxon>Alveolata</taxon>
        <taxon>Dinophyceae</taxon>
        <taxon>Suessiales</taxon>
        <taxon>Symbiodiniaceae</taxon>
        <taxon>Durusdinium</taxon>
    </lineage>
</organism>
<sequence length="124" mass="13473">MSSILMSLAVITGAFIGMAMIMMAFSFVTTALKGQRKDSAQTQLPLNLDDITEVTLSSDETCAICMDDIPAGDVAKSLQCNHQFHGECILAWWSKQVRRGQDSATSCPLCRCIQPMPAEAEARV</sequence>
<keyword evidence="2" id="KW-1133">Transmembrane helix</keyword>
<dbReference type="InterPro" id="IPR051826">
    <property type="entry name" value="E3_ubiquitin-ligase_domain"/>
</dbReference>
<comment type="caution">
    <text evidence="4">The sequence shown here is derived from an EMBL/GenBank/DDBJ whole genome shotgun (WGS) entry which is preliminary data.</text>
</comment>
<evidence type="ECO:0000313" key="4">
    <source>
        <dbReference type="EMBL" id="CAK9019463.1"/>
    </source>
</evidence>
<keyword evidence="2" id="KW-0812">Transmembrane</keyword>
<name>A0ABP0JYM3_9DINO</name>
<keyword evidence="1" id="KW-0863">Zinc-finger</keyword>
<gene>
    <name evidence="4" type="ORF">CCMP2556_LOCUS13666</name>
</gene>
<dbReference type="SUPFAM" id="SSF57850">
    <property type="entry name" value="RING/U-box"/>
    <property type="match status" value="1"/>
</dbReference>
<dbReference type="InterPro" id="IPR001841">
    <property type="entry name" value="Znf_RING"/>
</dbReference>
<evidence type="ECO:0000259" key="3">
    <source>
        <dbReference type="PROSITE" id="PS50089"/>
    </source>
</evidence>
<keyword evidence="1" id="KW-0479">Metal-binding</keyword>
<keyword evidence="5" id="KW-1185">Reference proteome</keyword>
<feature type="transmembrane region" description="Helical" evidence="2">
    <location>
        <begin position="6"/>
        <end position="28"/>
    </location>
</feature>
<protein>
    <recommendedName>
        <fullName evidence="3">RING-type domain-containing protein</fullName>
    </recommendedName>
</protein>
<dbReference type="InterPro" id="IPR013083">
    <property type="entry name" value="Znf_RING/FYVE/PHD"/>
</dbReference>
<keyword evidence="1" id="KW-0862">Zinc</keyword>
<proteinExistence type="predicted"/>
<dbReference type="Pfam" id="PF13639">
    <property type="entry name" value="zf-RING_2"/>
    <property type="match status" value="1"/>
</dbReference>
<evidence type="ECO:0000256" key="2">
    <source>
        <dbReference type="SAM" id="Phobius"/>
    </source>
</evidence>
<dbReference type="EMBL" id="CAXAMN010006866">
    <property type="protein sequence ID" value="CAK9019463.1"/>
    <property type="molecule type" value="Genomic_DNA"/>
</dbReference>
<dbReference type="Gene3D" id="3.30.40.10">
    <property type="entry name" value="Zinc/RING finger domain, C3HC4 (zinc finger)"/>
    <property type="match status" value="1"/>
</dbReference>
<dbReference type="PANTHER" id="PTHR22765">
    <property type="entry name" value="RING FINGER AND PROTEASE ASSOCIATED DOMAIN-CONTAINING"/>
    <property type="match status" value="1"/>
</dbReference>
<accession>A0ABP0JYM3</accession>
<dbReference type="PROSITE" id="PS50089">
    <property type="entry name" value="ZF_RING_2"/>
    <property type="match status" value="1"/>
</dbReference>
<evidence type="ECO:0000313" key="5">
    <source>
        <dbReference type="Proteomes" id="UP001642484"/>
    </source>
</evidence>
<dbReference type="Proteomes" id="UP001642484">
    <property type="component" value="Unassembled WGS sequence"/>
</dbReference>
<dbReference type="SMART" id="SM00184">
    <property type="entry name" value="RING"/>
    <property type="match status" value="1"/>
</dbReference>
<evidence type="ECO:0000256" key="1">
    <source>
        <dbReference type="PROSITE-ProRule" id="PRU00175"/>
    </source>
</evidence>
<reference evidence="4 5" key="1">
    <citation type="submission" date="2024-02" db="EMBL/GenBank/DDBJ databases">
        <authorList>
            <person name="Chen Y."/>
            <person name="Shah S."/>
            <person name="Dougan E. K."/>
            <person name="Thang M."/>
            <person name="Chan C."/>
        </authorList>
    </citation>
    <scope>NUCLEOTIDE SEQUENCE [LARGE SCALE GENOMIC DNA]</scope>
</reference>
<feature type="domain" description="RING-type" evidence="3">
    <location>
        <begin position="62"/>
        <end position="111"/>
    </location>
</feature>
<keyword evidence="2" id="KW-0472">Membrane</keyword>